<dbReference type="EMBL" id="JPEP01000002">
    <property type="protein sequence ID" value="KEY19014.1"/>
    <property type="molecule type" value="Genomic_DNA"/>
</dbReference>
<reference evidence="12 14" key="2">
    <citation type="submission" date="2018-12" db="EMBL/GenBank/DDBJ databases">
        <authorList>
            <consortium name="Pathogen Informatics"/>
        </authorList>
    </citation>
    <scope>NUCLEOTIDE SEQUENCE [LARGE SCALE GENOMIC DNA]</scope>
    <source>
        <strain evidence="12 14">NCTC13489</strain>
    </source>
</reference>
<dbReference type="PANTHER" id="PTHR43427:SF6">
    <property type="entry name" value="CHLORIDE CHANNEL PROTEIN CLC-E"/>
    <property type="match status" value="1"/>
</dbReference>
<evidence type="ECO:0000256" key="6">
    <source>
        <dbReference type="ARBA" id="ARBA00023136"/>
    </source>
</evidence>
<feature type="transmembrane region" description="Helical" evidence="10">
    <location>
        <begin position="12"/>
        <end position="31"/>
    </location>
</feature>
<evidence type="ECO:0000256" key="4">
    <source>
        <dbReference type="ARBA" id="ARBA00022989"/>
    </source>
</evidence>
<dbReference type="Proteomes" id="UP000270036">
    <property type="component" value="Chromosome"/>
</dbReference>
<evidence type="ECO:0000256" key="7">
    <source>
        <dbReference type="ARBA" id="ARBA00023173"/>
    </source>
</evidence>
<keyword evidence="7" id="KW-0869">Chloride channel</keyword>
<evidence type="ECO:0000256" key="1">
    <source>
        <dbReference type="ARBA" id="ARBA00004141"/>
    </source>
</evidence>
<evidence type="ECO:0000256" key="10">
    <source>
        <dbReference type="SAM" id="Phobius"/>
    </source>
</evidence>
<keyword evidence="13" id="KW-1185">Reference proteome</keyword>
<dbReference type="STRING" id="266748.HY04_11240"/>
<feature type="transmembrane region" description="Helical" evidence="10">
    <location>
        <begin position="388"/>
        <end position="409"/>
    </location>
</feature>
<evidence type="ECO:0000313" key="12">
    <source>
        <dbReference type="EMBL" id="VEH99070.1"/>
    </source>
</evidence>
<dbReference type="Gene3D" id="1.10.3080.10">
    <property type="entry name" value="Clc chloride channel"/>
    <property type="match status" value="1"/>
</dbReference>
<evidence type="ECO:0000313" key="13">
    <source>
        <dbReference type="Proteomes" id="UP000028349"/>
    </source>
</evidence>
<feature type="transmembrane region" description="Helical" evidence="10">
    <location>
        <begin position="149"/>
        <end position="171"/>
    </location>
</feature>
<comment type="subcellular location">
    <subcellularLocation>
        <location evidence="1">Membrane</location>
        <topology evidence="1">Multi-pass membrane protein</topology>
    </subcellularLocation>
</comment>
<dbReference type="InterPro" id="IPR050368">
    <property type="entry name" value="ClC-type_chloride_channel"/>
</dbReference>
<dbReference type="Proteomes" id="UP000028349">
    <property type="component" value="Unassembled WGS sequence"/>
</dbReference>
<keyword evidence="8" id="KW-0868">Chloride</keyword>
<feature type="transmembrane region" description="Helical" evidence="10">
    <location>
        <begin position="293"/>
        <end position="312"/>
    </location>
</feature>
<dbReference type="OrthoDB" id="9812438at2"/>
<organism evidence="12 14">
    <name type="scientific">Kaistella antarctica</name>
    <dbReference type="NCBI Taxonomy" id="266748"/>
    <lineage>
        <taxon>Bacteria</taxon>
        <taxon>Pseudomonadati</taxon>
        <taxon>Bacteroidota</taxon>
        <taxon>Flavobacteriia</taxon>
        <taxon>Flavobacteriales</taxon>
        <taxon>Weeksellaceae</taxon>
        <taxon>Chryseobacterium group</taxon>
        <taxon>Kaistella</taxon>
    </lineage>
</organism>
<evidence type="ECO:0000313" key="14">
    <source>
        <dbReference type="Proteomes" id="UP000270036"/>
    </source>
</evidence>
<evidence type="ECO:0000313" key="11">
    <source>
        <dbReference type="EMBL" id="KEY19014.1"/>
    </source>
</evidence>
<evidence type="ECO:0000256" key="9">
    <source>
        <dbReference type="ARBA" id="ARBA00023303"/>
    </source>
</evidence>
<feature type="transmembrane region" description="Helical" evidence="10">
    <location>
        <begin position="105"/>
        <end position="129"/>
    </location>
</feature>
<name>A0A448NQQ7_9FLAO</name>
<feature type="transmembrane region" description="Helical" evidence="10">
    <location>
        <begin position="324"/>
        <end position="345"/>
    </location>
</feature>
<dbReference type="CDD" id="cd00400">
    <property type="entry name" value="Voltage_gated_ClC"/>
    <property type="match status" value="1"/>
</dbReference>
<evidence type="ECO:0000256" key="3">
    <source>
        <dbReference type="ARBA" id="ARBA00022692"/>
    </source>
</evidence>
<dbReference type="PRINTS" id="PR00762">
    <property type="entry name" value="CLCHANNEL"/>
</dbReference>
<dbReference type="InterPro" id="IPR014743">
    <property type="entry name" value="Cl-channel_core"/>
</dbReference>
<feature type="transmembrane region" description="Helical" evidence="10">
    <location>
        <begin position="183"/>
        <end position="199"/>
    </location>
</feature>
<sequence>MERKKIVTQHYFRLVVASMMVGLASALLAFTLKHLTEFFEHYFFNFVQNKYAALFIILPSIGITAIYFLRKYLFQNRKNKGITEIYKTLDQRKDHLPLFKIPSHFFNGFLTVIFGGSTGVEVSTVVATATIGNYAYEKEFSARMYKRELICAGVVAGVAILFTSPLAGFLFAMEVIARKTRKSLIIACTASALISWLFIELFDSERILSTKVEDWNYNAIPFFVVLSILGGILSVYFTLLVTRMKKLFSNISNNFIRVNLGAIAVGTLIFFFPTLYGDSYHGLREVLTNPLESASAIPVLFLLAVAVLKPLASSLTLGAGGDGGVFAPSIVAGAFLGLMVAFIGNTYFGMKLIPVNFALLGAAVTLSASLYAPFTSVILICNLLPDGYNLFVPILVCCFIATQFAKILLPYNVYTYDFYLSSKASS</sequence>
<dbReference type="GO" id="GO:0005254">
    <property type="term" value="F:chloride channel activity"/>
    <property type="evidence" value="ECO:0007669"/>
    <property type="project" value="UniProtKB-KW"/>
</dbReference>
<dbReference type="SUPFAM" id="SSF81340">
    <property type="entry name" value="Clc chloride channel"/>
    <property type="match status" value="1"/>
</dbReference>
<dbReference type="KEGG" id="cant:NCTC13489_01318"/>
<reference evidence="11 13" key="1">
    <citation type="submission" date="2014-07" db="EMBL/GenBank/DDBJ databases">
        <authorList>
            <person name="Pisani N.G."/>
            <person name="Newman J.D."/>
        </authorList>
    </citation>
    <scope>NUCLEOTIDE SEQUENCE [LARGE SCALE GENOMIC DNA]</scope>
    <source>
        <strain evidence="11 13">LMG 24720</strain>
    </source>
</reference>
<dbReference type="EMBL" id="LR134441">
    <property type="protein sequence ID" value="VEH99070.1"/>
    <property type="molecule type" value="Genomic_DNA"/>
</dbReference>
<dbReference type="AlphaFoldDB" id="A0A448NQQ7"/>
<feature type="transmembrane region" description="Helical" evidence="10">
    <location>
        <begin position="51"/>
        <end position="69"/>
    </location>
</feature>
<feature type="transmembrane region" description="Helical" evidence="10">
    <location>
        <begin position="219"/>
        <end position="242"/>
    </location>
</feature>
<dbReference type="GO" id="GO:0034707">
    <property type="term" value="C:chloride channel complex"/>
    <property type="evidence" value="ECO:0007669"/>
    <property type="project" value="UniProtKB-KW"/>
</dbReference>
<feature type="transmembrane region" description="Helical" evidence="10">
    <location>
        <begin position="357"/>
        <end position="381"/>
    </location>
</feature>
<dbReference type="Pfam" id="PF00654">
    <property type="entry name" value="Voltage_CLC"/>
    <property type="match status" value="1"/>
</dbReference>
<feature type="transmembrane region" description="Helical" evidence="10">
    <location>
        <begin position="254"/>
        <end position="273"/>
    </location>
</feature>
<keyword evidence="2" id="KW-0813">Transport</keyword>
<keyword evidence="5" id="KW-0406">Ion transport</keyword>
<dbReference type="RefSeq" id="WP_034719763.1">
    <property type="nucleotide sequence ID" value="NZ_FOIX01000004.1"/>
</dbReference>
<keyword evidence="6 10" id="KW-0472">Membrane</keyword>
<evidence type="ECO:0000256" key="2">
    <source>
        <dbReference type="ARBA" id="ARBA00022448"/>
    </source>
</evidence>
<accession>A0A448NQQ7</accession>
<protein>
    <submittedName>
        <fullName evidence="11">Chloride channel protein</fullName>
    </submittedName>
    <submittedName>
        <fullName evidence="12">H(+)/Cl(-) exchange transporter ClcA</fullName>
    </submittedName>
</protein>
<evidence type="ECO:0000256" key="5">
    <source>
        <dbReference type="ARBA" id="ARBA00023065"/>
    </source>
</evidence>
<keyword evidence="3 10" id="KW-0812">Transmembrane</keyword>
<dbReference type="PANTHER" id="PTHR43427">
    <property type="entry name" value="CHLORIDE CHANNEL PROTEIN CLC-E"/>
    <property type="match status" value="1"/>
</dbReference>
<proteinExistence type="predicted"/>
<evidence type="ECO:0000256" key="8">
    <source>
        <dbReference type="ARBA" id="ARBA00023214"/>
    </source>
</evidence>
<dbReference type="InterPro" id="IPR001807">
    <property type="entry name" value="ClC"/>
</dbReference>
<gene>
    <name evidence="12" type="primary">clcA_2</name>
    <name evidence="11" type="ORF">HY04_11240</name>
    <name evidence="12" type="ORF">NCTC13489_01318</name>
</gene>
<keyword evidence="9" id="KW-0407">Ion channel</keyword>
<keyword evidence="4 10" id="KW-1133">Transmembrane helix</keyword>